<comment type="similarity">
    <text evidence="13">Belongs to the INSM1 family.</text>
</comment>
<feature type="domain" description="C2H2-type" evidence="17">
    <location>
        <begin position="331"/>
        <end position="359"/>
    </location>
</feature>
<evidence type="ECO:0000256" key="12">
    <source>
        <dbReference type="ARBA" id="ARBA00023242"/>
    </source>
</evidence>
<keyword evidence="18" id="KW-1185">Reference proteome</keyword>
<dbReference type="GO" id="GO:0017053">
    <property type="term" value="C:transcription repressor complex"/>
    <property type="evidence" value="ECO:0007669"/>
    <property type="project" value="TreeGrafter"/>
</dbReference>
<keyword evidence="11" id="KW-0804">Transcription</keyword>
<feature type="compositionally biased region" description="Polar residues" evidence="16">
    <location>
        <begin position="277"/>
        <end position="297"/>
    </location>
</feature>
<accession>A0A6J2VAD7</accession>
<evidence type="ECO:0000256" key="14">
    <source>
        <dbReference type="ARBA" id="ARBA00058195"/>
    </source>
</evidence>
<keyword evidence="7" id="KW-0862">Zinc</keyword>
<feature type="region of interest" description="Disordered" evidence="16">
    <location>
        <begin position="356"/>
        <end position="383"/>
    </location>
</feature>
<keyword evidence="2" id="KW-0217">Developmental protein</keyword>
<keyword evidence="6" id="KW-0221">Differentiation</keyword>
<dbReference type="OrthoDB" id="8953942at2759"/>
<name>A0A6J2VAD7_CHACN</name>
<feature type="region of interest" description="Disordered" evidence="16">
    <location>
        <begin position="138"/>
        <end position="181"/>
    </location>
</feature>
<dbReference type="InterPro" id="IPR036236">
    <property type="entry name" value="Znf_C2H2_sf"/>
</dbReference>
<evidence type="ECO:0000256" key="3">
    <source>
        <dbReference type="ARBA" id="ARBA00022723"/>
    </source>
</evidence>
<dbReference type="InterPro" id="IPR042972">
    <property type="entry name" value="INSM1/2"/>
</dbReference>
<evidence type="ECO:0000259" key="17">
    <source>
        <dbReference type="PROSITE" id="PS50157"/>
    </source>
</evidence>
<keyword evidence="3" id="KW-0479">Metal-binding</keyword>
<evidence type="ECO:0000256" key="1">
    <source>
        <dbReference type="ARBA" id="ARBA00004123"/>
    </source>
</evidence>
<keyword evidence="5 15" id="KW-0863">Zinc-finger</keyword>
<evidence type="ECO:0000256" key="7">
    <source>
        <dbReference type="ARBA" id="ARBA00022833"/>
    </source>
</evidence>
<proteinExistence type="inferred from homology"/>
<dbReference type="FunCoup" id="A0A6J2VAD7">
    <property type="interactions" value="10"/>
</dbReference>
<dbReference type="PROSITE" id="PS00028">
    <property type="entry name" value="ZINC_FINGER_C2H2_1"/>
    <property type="match status" value="4"/>
</dbReference>
<feature type="compositionally biased region" description="Basic residues" evidence="16">
    <location>
        <begin position="171"/>
        <end position="181"/>
    </location>
</feature>
<evidence type="ECO:0000256" key="15">
    <source>
        <dbReference type="PROSITE-ProRule" id="PRU00042"/>
    </source>
</evidence>
<evidence type="ECO:0000256" key="9">
    <source>
        <dbReference type="ARBA" id="ARBA00023015"/>
    </source>
</evidence>
<feature type="domain" description="C2H2-type" evidence="17">
    <location>
        <begin position="424"/>
        <end position="452"/>
    </location>
</feature>
<dbReference type="CTD" id="402941"/>
<dbReference type="InterPro" id="IPR013087">
    <property type="entry name" value="Znf_C2H2_type"/>
</dbReference>
<organism evidence="18 19">
    <name type="scientific">Chanos chanos</name>
    <name type="common">Milkfish</name>
    <name type="synonym">Mugil chanos</name>
    <dbReference type="NCBI Taxonomy" id="29144"/>
    <lineage>
        <taxon>Eukaryota</taxon>
        <taxon>Metazoa</taxon>
        <taxon>Chordata</taxon>
        <taxon>Craniata</taxon>
        <taxon>Vertebrata</taxon>
        <taxon>Euteleostomi</taxon>
        <taxon>Actinopterygii</taxon>
        <taxon>Neopterygii</taxon>
        <taxon>Teleostei</taxon>
        <taxon>Ostariophysi</taxon>
        <taxon>Gonorynchiformes</taxon>
        <taxon>Chanidae</taxon>
        <taxon>Chanos</taxon>
    </lineage>
</organism>
<feature type="compositionally biased region" description="Basic residues" evidence="16">
    <location>
        <begin position="1"/>
        <end position="12"/>
    </location>
</feature>
<dbReference type="RefSeq" id="XP_030628738.1">
    <property type="nucleotide sequence ID" value="XM_030772878.1"/>
</dbReference>
<feature type="domain" description="C2H2-type" evidence="17">
    <location>
        <begin position="396"/>
        <end position="424"/>
    </location>
</feature>
<keyword evidence="4" id="KW-0677">Repeat</keyword>
<dbReference type="GO" id="GO:0030182">
    <property type="term" value="P:neuron differentiation"/>
    <property type="evidence" value="ECO:0007669"/>
    <property type="project" value="TreeGrafter"/>
</dbReference>
<evidence type="ECO:0000256" key="8">
    <source>
        <dbReference type="ARBA" id="ARBA00022902"/>
    </source>
</evidence>
<dbReference type="InParanoid" id="A0A6J2VAD7"/>
<keyword evidence="10" id="KW-0238">DNA-binding</keyword>
<protein>
    <submittedName>
        <fullName evidence="19">Insulinoma-associated protein 1a</fullName>
    </submittedName>
</protein>
<feature type="compositionally biased region" description="Low complexity" evidence="16">
    <location>
        <begin position="38"/>
        <end position="64"/>
    </location>
</feature>
<dbReference type="AlphaFoldDB" id="A0A6J2VAD7"/>
<evidence type="ECO:0000313" key="18">
    <source>
        <dbReference type="Proteomes" id="UP000504632"/>
    </source>
</evidence>
<dbReference type="GeneID" id="115810853"/>
<dbReference type="SMART" id="SM00355">
    <property type="entry name" value="ZnF_C2H2"/>
    <property type="match status" value="5"/>
</dbReference>
<dbReference type="Gene3D" id="3.30.160.60">
    <property type="entry name" value="Classic Zinc Finger"/>
    <property type="match status" value="2"/>
</dbReference>
<dbReference type="FunFam" id="3.30.160.60:FF:001458">
    <property type="entry name" value="INSM transcriptional repressor 1"/>
    <property type="match status" value="1"/>
</dbReference>
<dbReference type="GO" id="GO:0008270">
    <property type="term" value="F:zinc ion binding"/>
    <property type="evidence" value="ECO:0007669"/>
    <property type="project" value="UniProtKB-KW"/>
</dbReference>
<evidence type="ECO:0000256" key="2">
    <source>
        <dbReference type="ARBA" id="ARBA00022473"/>
    </source>
</evidence>
<reference evidence="19" key="1">
    <citation type="submission" date="2025-08" db="UniProtKB">
        <authorList>
            <consortium name="RefSeq"/>
        </authorList>
    </citation>
    <scope>IDENTIFICATION</scope>
</reference>
<dbReference type="Pfam" id="PF00096">
    <property type="entry name" value="zf-C2H2"/>
    <property type="match status" value="4"/>
</dbReference>
<dbReference type="GO" id="GO:0005634">
    <property type="term" value="C:nucleus"/>
    <property type="evidence" value="ECO:0007669"/>
    <property type="project" value="UniProtKB-SubCell"/>
</dbReference>
<sequence length="465" mass="51257">MPRGFLVKRNKKSTPVSYRIRNEEEQGHFSAPQNQSDALASSALGSSPSRSAGSSSTTEASAEGSRQEAKRIQFGNPETVCQALYSPTRPVSKEHERAYFERRFNLGSPISAESFPTPAALNSLDHLLFAPVDLKIGTSNSNRGGISNTLPTTATGNATKRPSSDTERKSKPASKKPKAIRKLHFEDEVTTSPVLGLKIKEGPVDQKPRPVSTSGDKPLGEFICQLCREAYADPFALAQHKCSRIVRVEYRCPECDKVFSCPANLASHRRWHKPKPQNATALSNTNSESNKISASDKSVSEDFKEARVELASDRDTPSPGLSESGSEDGLYDCHHCAKKFKRQAYLRKHILSQHASESEKSDACQSTPNEGKPKQVISSDQIQSQAPLNLSSSECHLCPVCGESFPNRVNQERHIRLQHSSQVFPCKYCPAMFYSSPGLTRHINKCHPSENRQVILLQMPVRPAC</sequence>
<comment type="function">
    <text evidence="14">May act as a transcriptional regulator. May play a role in neurogenesis and neuroendocrine cell differentiation during embryonic development.</text>
</comment>
<evidence type="ECO:0000256" key="11">
    <source>
        <dbReference type="ARBA" id="ARBA00023163"/>
    </source>
</evidence>
<dbReference type="GO" id="GO:0048513">
    <property type="term" value="P:animal organ development"/>
    <property type="evidence" value="ECO:0007669"/>
    <property type="project" value="UniProtKB-ARBA"/>
</dbReference>
<keyword evidence="8" id="KW-0524">Neurogenesis</keyword>
<feature type="domain" description="C2H2-type" evidence="17">
    <location>
        <begin position="250"/>
        <end position="277"/>
    </location>
</feature>
<gene>
    <name evidence="19" type="primary">insm1a</name>
</gene>
<dbReference type="GO" id="GO:0001227">
    <property type="term" value="F:DNA-binding transcription repressor activity, RNA polymerase II-specific"/>
    <property type="evidence" value="ECO:0007669"/>
    <property type="project" value="TreeGrafter"/>
</dbReference>
<dbReference type="SUPFAM" id="SSF57667">
    <property type="entry name" value="beta-beta-alpha zinc fingers"/>
    <property type="match status" value="2"/>
</dbReference>
<feature type="compositionally biased region" description="Polar residues" evidence="16">
    <location>
        <begin position="138"/>
        <end position="161"/>
    </location>
</feature>
<dbReference type="Proteomes" id="UP000504632">
    <property type="component" value="Chromosome 4"/>
</dbReference>
<evidence type="ECO:0000256" key="10">
    <source>
        <dbReference type="ARBA" id="ARBA00023125"/>
    </source>
</evidence>
<comment type="subcellular location">
    <subcellularLocation>
        <location evidence="1">Nucleus</location>
    </subcellularLocation>
</comment>
<feature type="region of interest" description="Disordered" evidence="16">
    <location>
        <begin position="269"/>
        <end position="328"/>
    </location>
</feature>
<dbReference type="PANTHER" id="PTHR15065">
    <property type="entry name" value="INSULINOMA-ASSOCIATED 1"/>
    <property type="match status" value="1"/>
</dbReference>
<evidence type="ECO:0000256" key="13">
    <source>
        <dbReference type="ARBA" id="ARBA00038003"/>
    </source>
</evidence>
<dbReference type="GO" id="GO:0010564">
    <property type="term" value="P:regulation of cell cycle process"/>
    <property type="evidence" value="ECO:0007669"/>
    <property type="project" value="TreeGrafter"/>
</dbReference>
<dbReference type="PANTHER" id="PTHR15065:SF5">
    <property type="entry name" value="INSULINOMA-ASSOCIATED PROTEIN 1"/>
    <property type="match status" value="1"/>
</dbReference>
<evidence type="ECO:0000256" key="6">
    <source>
        <dbReference type="ARBA" id="ARBA00022782"/>
    </source>
</evidence>
<dbReference type="FunFam" id="3.30.160.60:FF:000488">
    <property type="entry name" value="Insulinoma-associated protein 2"/>
    <property type="match status" value="1"/>
</dbReference>
<feature type="region of interest" description="Disordered" evidence="16">
    <location>
        <begin position="1"/>
        <end position="75"/>
    </location>
</feature>
<keyword evidence="12" id="KW-0539">Nucleus</keyword>
<dbReference type="GO" id="GO:0009888">
    <property type="term" value="P:tissue development"/>
    <property type="evidence" value="ECO:0007669"/>
    <property type="project" value="UniProtKB-ARBA"/>
</dbReference>
<dbReference type="GO" id="GO:0000978">
    <property type="term" value="F:RNA polymerase II cis-regulatory region sequence-specific DNA binding"/>
    <property type="evidence" value="ECO:0007669"/>
    <property type="project" value="TreeGrafter"/>
</dbReference>
<feature type="compositionally biased region" description="Basic and acidic residues" evidence="16">
    <location>
        <begin position="298"/>
        <end position="316"/>
    </location>
</feature>
<evidence type="ECO:0000256" key="4">
    <source>
        <dbReference type="ARBA" id="ARBA00022737"/>
    </source>
</evidence>
<evidence type="ECO:0000256" key="5">
    <source>
        <dbReference type="ARBA" id="ARBA00022771"/>
    </source>
</evidence>
<keyword evidence="9" id="KW-0805">Transcription regulation</keyword>
<dbReference type="PROSITE" id="PS50157">
    <property type="entry name" value="ZINC_FINGER_C2H2_2"/>
    <property type="match status" value="4"/>
</dbReference>
<evidence type="ECO:0000256" key="16">
    <source>
        <dbReference type="SAM" id="MobiDB-lite"/>
    </source>
</evidence>
<evidence type="ECO:0000313" key="19">
    <source>
        <dbReference type="RefSeq" id="XP_030628738.1"/>
    </source>
</evidence>